<dbReference type="InterPro" id="IPR051206">
    <property type="entry name" value="NAMLAA_amidase_2"/>
</dbReference>
<dbReference type="EMBL" id="CAJVPK010000441">
    <property type="protein sequence ID" value="CAG8510726.1"/>
    <property type="molecule type" value="Genomic_DNA"/>
</dbReference>
<evidence type="ECO:0000256" key="1">
    <source>
        <dbReference type="ARBA" id="ARBA00001561"/>
    </source>
</evidence>
<feature type="domain" description="N-acetylmuramoyl-L-alanine amidase" evidence="5">
    <location>
        <begin position="52"/>
        <end position="212"/>
    </location>
</feature>
<keyword evidence="7" id="KW-1185">Reference proteome</keyword>
<gene>
    <name evidence="6" type="ORF">DEBURN_LOCUS5161</name>
</gene>
<dbReference type="Pfam" id="PF01510">
    <property type="entry name" value="Amidase_2"/>
    <property type="match status" value="1"/>
</dbReference>
<comment type="catalytic activity">
    <reaction evidence="1">
        <text>Hydrolyzes the link between N-acetylmuramoyl residues and L-amino acid residues in certain cell-wall glycopeptides.</text>
        <dbReference type="EC" id="3.5.1.28"/>
    </reaction>
</comment>
<evidence type="ECO:0000256" key="3">
    <source>
        <dbReference type="ARBA" id="ARBA00022801"/>
    </source>
</evidence>
<protein>
    <recommendedName>
        <fullName evidence="2">N-acetylmuramoyl-L-alanine amidase</fullName>
        <ecNumber evidence="2">3.5.1.28</ecNumber>
    </recommendedName>
</protein>
<evidence type="ECO:0000313" key="6">
    <source>
        <dbReference type="EMBL" id="CAG8510726.1"/>
    </source>
</evidence>
<sequence length="227" mass="25832">MSQETNGTLILNGKEYGVSFPVINFRDEQRGMSFHTPDRSKHWGERSDPTGKSIECIILHWDVAKSSKDCFQALVDRGLSIHLMIDYDGTVYQSLDLAKRAWHAGSDNDHSVGIEINNPYDVKHYDPNWPREIVNSRTPNKQGKFHKHLDFRPEQKTRVVEVVEALCSILDVPRKLPPLDSEGKVVARTLQKNEINGVLGHFHTSSVKIDPGDTLWPMLQESFSNPF</sequence>
<evidence type="ECO:0000313" key="7">
    <source>
        <dbReference type="Proteomes" id="UP000789706"/>
    </source>
</evidence>
<evidence type="ECO:0000256" key="4">
    <source>
        <dbReference type="ARBA" id="ARBA00023316"/>
    </source>
</evidence>
<evidence type="ECO:0000259" key="5">
    <source>
        <dbReference type="Pfam" id="PF01510"/>
    </source>
</evidence>
<dbReference type="SUPFAM" id="SSF55846">
    <property type="entry name" value="N-acetylmuramoyl-L-alanine amidase-like"/>
    <property type="match status" value="1"/>
</dbReference>
<dbReference type="InterPro" id="IPR036505">
    <property type="entry name" value="Amidase/PGRP_sf"/>
</dbReference>
<proteinExistence type="predicted"/>
<accession>A0A9N9F5B4</accession>
<reference evidence="6" key="1">
    <citation type="submission" date="2021-06" db="EMBL/GenBank/DDBJ databases">
        <authorList>
            <person name="Kallberg Y."/>
            <person name="Tangrot J."/>
            <person name="Rosling A."/>
        </authorList>
    </citation>
    <scope>NUCLEOTIDE SEQUENCE</scope>
    <source>
        <strain evidence="6">AZ414A</strain>
    </source>
</reference>
<dbReference type="GO" id="GO:0008745">
    <property type="term" value="F:N-acetylmuramoyl-L-alanine amidase activity"/>
    <property type="evidence" value="ECO:0007669"/>
    <property type="project" value="UniProtKB-EC"/>
</dbReference>
<dbReference type="InterPro" id="IPR002502">
    <property type="entry name" value="Amidase_domain"/>
</dbReference>
<keyword evidence="4" id="KW-0961">Cell wall biogenesis/degradation</keyword>
<evidence type="ECO:0000256" key="2">
    <source>
        <dbReference type="ARBA" id="ARBA00011901"/>
    </source>
</evidence>
<keyword evidence="3" id="KW-0378">Hydrolase</keyword>
<dbReference type="EC" id="3.5.1.28" evidence="2"/>
<name>A0A9N9F5B4_9GLOM</name>
<dbReference type="AlphaFoldDB" id="A0A9N9F5B4"/>
<organism evidence="6 7">
    <name type="scientific">Diversispora eburnea</name>
    <dbReference type="NCBI Taxonomy" id="1213867"/>
    <lineage>
        <taxon>Eukaryota</taxon>
        <taxon>Fungi</taxon>
        <taxon>Fungi incertae sedis</taxon>
        <taxon>Mucoromycota</taxon>
        <taxon>Glomeromycotina</taxon>
        <taxon>Glomeromycetes</taxon>
        <taxon>Diversisporales</taxon>
        <taxon>Diversisporaceae</taxon>
        <taxon>Diversispora</taxon>
    </lineage>
</organism>
<dbReference type="GO" id="GO:0009254">
    <property type="term" value="P:peptidoglycan turnover"/>
    <property type="evidence" value="ECO:0007669"/>
    <property type="project" value="TreeGrafter"/>
</dbReference>
<dbReference type="GO" id="GO:0071555">
    <property type="term" value="P:cell wall organization"/>
    <property type="evidence" value="ECO:0007669"/>
    <property type="project" value="UniProtKB-KW"/>
</dbReference>
<dbReference type="Gene3D" id="3.40.80.10">
    <property type="entry name" value="Peptidoglycan recognition protein-like"/>
    <property type="match status" value="1"/>
</dbReference>
<dbReference type="PANTHER" id="PTHR30417">
    <property type="entry name" value="N-ACETYLMURAMOYL-L-ALANINE AMIDASE AMID"/>
    <property type="match status" value="1"/>
</dbReference>
<dbReference type="CDD" id="cd06583">
    <property type="entry name" value="PGRP"/>
    <property type="match status" value="1"/>
</dbReference>
<comment type="caution">
    <text evidence="6">The sequence shown here is derived from an EMBL/GenBank/DDBJ whole genome shotgun (WGS) entry which is preliminary data.</text>
</comment>
<dbReference type="Proteomes" id="UP000789706">
    <property type="component" value="Unassembled WGS sequence"/>
</dbReference>
<dbReference type="PANTHER" id="PTHR30417:SF1">
    <property type="entry name" value="N-ACETYLMURAMOYL-L-ALANINE AMIDASE AMID"/>
    <property type="match status" value="1"/>
</dbReference>
<dbReference type="GO" id="GO:0009253">
    <property type="term" value="P:peptidoglycan catabolic process"/>
    <property type="evidence" value="ECO:0007669"/>
    <property type="project" value="InterPro"/>
</dbReference>
<dbReference type="OrthoDB" id="2303510at2759"/>